<feature type="transmembrane region" description="Helical" evidence="1">
    <location>
        <begin position="116"/>
        <end position="140"/>
    </location>
</feature>
<evidence type="ECO:0000313" key="3">
    <source>
        <dbReference type="Proteomes" id="UP000297839"/>
    </source>
</evidence>
<accession>A0A4Z0BB50</accession>
<keyword evidence="1" id="KW-0812">Transmembrane</keyword>
<dbReference type="EMBL" id="SMLK01000012">
    <property type="protein sequence ID" value="TFY96325.1"/>
    <property type="molecule type" value="Genomic_DNA"/>
</dbReference>
<name>A0A4Z0BB50_9BURK</name>
<dbReference type="Proteomes" id="UP000297839">
    <property type="component" value="Unassembled WGS sequence"/>
</dbReference>
<evidence type="ECO:0000256" key="1">
    <source>
        <dbReference type="SAM" id="Phobius"/>
    </source>
</evidence>
<keyword evidence="1" id="KW-1133">Transmembrane helix</keyword>
<protein>
    <submittedName>
        <fullName evidence="2">Uncharacterized protein</fullName>
    </submittedName>
</protein>
<proteinExistence type="predicted"/>
<evidence type="ECO:0000313" key="2">
    <source>
        <dbReference type="EMBL" id="TFY96325.1"/>
    </source>
</evidence>
<comment type="caution">
    <text evidence="2">The sequence shown here is derived from an EMBL/GenBank/DDBJ whole genome shotgun (WGS) entry which is preliminary data.</text>
</comment>
<reference evidence="2 3" key="1">
    <citation type="submission" date="2019-03" db="EMBL/GenBank/DDBJ databases">
        <title>Ramlibacter sp. 18x22-1, whole genome shotgun sequence.</title>
        <authorList>
            <person name="Zhang X."/>
            <person name="Feng G."/>
            <person name="Zhu H."/>
        </authorList>
    </citation>
    <scope>NUCLEOTIDE SEQUENCE [LARGE SCALE GENOMIC DNA]</scope>
    <source>
        <strain evidence="2 3">18x22-1</strain>
    </source>
</reference>
<dbReference type="RefSeq" id="WP_135251665.1">
    <property type="nucleotide sequence ID" value="NZ_SMLK01000012.1"/>
</dbReference>
<feature type="transmembrane region" description="Helical" evidence="1">
    <location>
        <begin position="52"/>
        <end position="74"/>
    </location>
</feature>
<sequence>MELDDRFVRWQGQAITQLSFTVNLFAGFSVGALAYVLSYLREPTFTPQGCYAILYIASLVLLLVSVVLAVGMVISRVIDFRATAQVVRSRQESATPQAIAELSNTANLLGKATWRFFWGMLGTFGLGIATFTASLVSVYASRILQGAAL</sequence>
<organism evidence="2 3">
    <name type="scientific">Ramlibacter humi</name>
    <dbReference type="NCBI Taxonomy" id="2530451"/>
    <lineage>
        <taxon>Bacteria</taxon>
        <taxon>Pseudomonadati</taxon>
        <taxon>Pseudomonadota</taxon>
        <taxon>Betaproteobacteria</taxon>
        <taxon>Burkholderiales</taxon>
        <taxon>Comamonadaceae</taxon>
        <taxon>Ramlibacter</taxon>
    </lineage>
</organism>
<dbReference type="OrthoDB" id="5741048at2"/>
<keyword evidence="3" id="KW-1185">Reference proteome</keyword>
<gene>
    <name evidence="2" type="ORF">EZ216_20505</name>
</gene>
<feature type="transmembrane region" description="Helical" evidence="1">
    <location>
        <begin position="20"/>
        <end position="40"/>
    </location>
</feature>
<keyword evidence="1" id="KW-0472">Membrane</keyword>
<dbReference type="AlphaFoldDB" id="A0A4Z0BB50"/>